<keyword evidence="1" id="KW-0472">Membrane</keyword>
<organism evidence="3 4">
    <name type="scientific">Plasmodium berghei</name>
    <dbReference type="NCBI Taxonomy" id="5821"/>
    <lineage>
        <taxon>Eukaryota</taxon>
        <taxon>Sar</taxon>
        <taxon>Alveolata</taxon>
        <taxon>Apicomplexa</taxon>
        <taxon>Aconoidasida</taxon>
        <taxon>Haemosporida</taxon>
        <taxon>Plasmodiidae</taxon>
        <taxon>Plasmodium</taxon>
        <taxon>Plasmodium (Vinckeia)</taxon>
    </lineage>
</organism>
<accession>A0A1D3PV05</accession>
<keyword evidence="3" id="KW-0456">Lyase</keyword>
<dbReference type="InterPro" id="IPR036968">
    <property type="entry name" value="Enolpyruvate_Tfrase_sf"/>
</dbReference>
<feature type="domain" description="3-dehydroquinate synthase C-terminal" evidence="2">
    <location>
        <begin position="292"/>
        <end position="419"/>
    </location>
</feature>
<dbReference type="EC" id="4.2.3.4" evidence="3"/>
<dbReference type="EMBL" id="LT614629">
    <property type="protein sequence ID" value="SCN22133.1"/>
    <property type="molecule type" value="Genomic_DNA"/>
</dbReference>
<feature type="transmembrane region" description="Helical" evidence="1">
    <location>
        <begin position="1072"/>
        <end position="1090"/>
    </location>
</feature>
<protein>
    <submittedName>
        <fullName evidence="3">Pentafunctional AROM polypeptide, putative</fullName>
        <ecNumber evidence="3">1.1.1.25</ecNumber>
        <ecNumber evidence="3">2.5.1.19</ecNumber>
        <ecNumber evidence="3">2.7.1.71</ecNumber>
        <ecNumber evidence="3">4.2.1.10</ecNumber>
        <ecNumber evidence="3">4.2.3.4</ecNumber>
    </submittedName>
</protein>
<name>A0A1D3PV05_PLABE</name>
<evidence type="ECO:0000313" key="4">
    <source>
        <dbReference type="Proteomes" id="UP000220214"/>
    </source>
</evidence>
<keyword evidence="1" id="KW-1133">Transmembrane helix</keyword>
<dbReference type="GO" id="GO:0009423">
    <property type="term" value="P:chorismate biosynthetic process"/>
    <property type="evidence" value="ECO:0007669"/>
    <property type="project" value="TreeGrafter"/>
</dbReference>
<dbReference type="InterPro" id="IPR056179">
    <property type="entry name" value="DHQS_C"/>
</dbReference>
<dbReference type="SUPFAM" id="SSF55205">
    <property type="entry name" value="EPT/RTPC-like"/>
    <property type="match status" value="1"/>
</dbReference>
<dbReference type="GO" id="GO:0003855">
    <property type="term" value="F:3-dehydroquinate dehydratase activity"/>
    <property type="evidence" value="ECO:0007669"/>
    <property type="project" value="UniProtKB-EC"/>
</dbReference>
<keyword evidence="1" id="KW-0812">Transmembrane</keyword>
<dbReference type="Pfam" id="PF24621">
    <property type="entry name" value="DHQS_C"/>
    <property type="match status" value="1"/>
</dbReference>
<dbReference type="Gene3D" id="1.20.1090.10">
    <property type="entry name" value="Dehydroquinate synthase-like - alpha domain"/>
    <property type="match status" value="1"/>
</dbReference>
<dbReference type="GO" id="GO:0004764">
    <property type="term" value="F:shikimate 3-dehydrogenase (NADP+) activity"/>
    <property type="evidence" value="ECO:0007669"/>
    <property type="project" value="UniProtKB-EC"/>
</dbReference>
<sequence length="1999" mass="239453">MQEVTLEKSVSMPNTFREYDEFGFENIYVENTISPFFESFQLKRNDHGNYIIITDYKLLLKIKKYIFKIIAFLLNNKENEKSSLKNQTQNILNTSGIITQLRKKNDHNDVKKQKNIHTTYTQLDTKNYEQVMQNVIENRQIGDKNQHKNLARQEKNVYNENILNEKYKNIIKEIINNDKINTFEIENVLIVVTRIQKKYQKVDKLEEFIEILKKIPISSQSEIFVFLNKYMIYILQILHDHFKVMKIYAFPLSISSAITMIQEISRISNNPILIYIAICLLLPLNKKEYTFGLAEALKFGILNDKKLYIKIKEKDLKYFRKRLKYIIYKCIKNRENVIKKMCQKNVNYMNILNFGNIIGNAIKSVFDQITTFENYKNEYNIYGIYYELKILNEINKINMLLFLDIEQVMTKYKLNYKLNQNFLNYYTKDIITFLHKTYCSKENNKIPIIHLTDINKIKPDIIVNVPLSIFYKVLSPIVSISMCSNFILSNIFHNSQKREMININNLNFLFIKNVGNKSETIRAIYTSCMSMQSVILRNINLCFDVVLFIKILKDLKFNICLKKKTKKKYKTIFDKIYENSIETYKCEQYENYLSITGNIDKRNSNFLFKNFIFQDKIIFNVYNSGTVCRLILPLLCLYICKQNLKAKKENKKLLKFIILKGNEQMECLRIISPLVKVIQKSFKYIKIIYLKKKNYLPIQISVKIEKLKNYDIFLSNNIFINNSASSQFVSSMLLISPFSETNTCIHLLYKRIRNKIQKKYYLKIYRNKFFKIQIKKKVNYYNSLINVSKKNIYRKSLNPKELSNYKCIYNKVFLKIVYTKKDKQFDKTQICAKDIKVCSEQIRNRQKNVISVNKSNNILKKLNKTYFETTSKSFIDLTVNIMKLWGVKVCVQNYNYIIKNENILSKKYDNFAYFLVEKKKKKKKKSIQYHKKSYWKNICRYTYSNYVKLNRYICNLNKNLFMKSIYKNIVNKIKYYKLGVKYEQTKGNDYTDKKNKNETVLDNSCLNNVSIIYKPIYRICNDLGLYFYFIVGCIIKKINCSFVLNLCLNNIIMKKISSKYYKIKYFMIQKNVQNYFLLNLLLLLGVDIYIKIKSARNVRLYLFTSKGINIRIKRQLYQYYEKNKKETNKIRKVKYHPFEKIYINYYFNNINKVLIKIVIDAESFSDDFFPICVLFCYYIIIHKTKNILFKIKNIHNQDIKESIRINNVVYILKLCFQNLVLILCDKNSIYITRIRSYIDNCIFNLNRNKHYIDTSKIGYKKNVIFYNNSKYILNNNNILYLFIDTKNDHRIIFMTTILSLIFRNILIDNCFQIKKSYPEFYKHVNEYLQINLNYATSFELKFNHFIHFNNYNILNEHINSSFSGSLNINSLLFTDLVKKKKKKKKGSLKINSFLFTDLVKKKKKKKKWKPNFLNYYKGITNNSEIEIPQNENYMRKYKYKEIIKNDINICYLLKEINRLNINIICGIRNVGKSFLGKKIENSFVIDIDDYVFEKEIKFDKIKINDFRYYEYLTFISVLYMSYCILAYKPCSKGCANKTKIRYTSKYKQIFHKVDNLYFFISNDVIFYNKKINDLYKNIKHKINQSNNNYINNISIILGGGIIEFENSRNVINKLKNVTIIKRDKYELYEICINDKIKPKLSGNLIEIIEKRTIIFNELNIPFHFSIPTEYIINKNIKNLNKTRNNLIVASFLNFFNYKFYVKPIINPKLLFTQIISINLNDFHLFNYKSMESNYEYVELIINEQNESQTKNRSEINEKSVNFPSIDFELLNLAIFIIRAYTSKPIIIKLSKYFFCHNFSKSMTNSEKKQLEKINLNYLINIFYKYKINIFDIDIKYVDILEEQNENCFFIISKNVNEINKLQKYISIVNMFYVGCLKLSFHLFSKKNKELLNSILNEYYKDRLKNKSLQSYNQYIKKNGEYILLYNIESKYNPFSAFLYNQITNFKFQKSFLTNLHKHNSKKIFQIIKQNESQILYSSFMYTHYYTNCIIAICYSSNCL</sequence>
<keyword evidence="3" id="KW-0560">Oxidoreductase</keyword>
<dbReference type="Gene3D" id="3.65.10.10">
    <property type="entry name" value="Enolpyruvate transferase domain"/>
    <property type="match status" value="2"/>
</dbReference>
<evidence type="ECO:0000259" key="2">
    <source>
        <dbReference type="Pfam" id="PF24621"/>
    </source>
</evidence>
<dbReference type="EC" id="2.7.1.71" evidence="3"/>
<dbReference type="GO" id="GO:0003866">
    <property type="term" value="F:3-phosphoshikimate 1-carboxyvinyltransferase activity"/>
    <property type="evidence" value="ECO:0007669"/>
    <property type="project" value="UniProtKB-EC"/>
</dbReference>
<dbReference type="EC" id="2.5.1.19" evidence="3"/>
<dbReference type="InterPro" id="IPR013792">
    <property type="entry name" value="RNA3'P_cycl/enolpyr_Trfase_a/b"/>
</dbReference>
<evidence type="ECO:0000313" key="3">
    <source>
        <dbReference type="EMBL" id="SCN22133.1"/>
    </source>
</evidence>
<dbReference type="VEuPathDB" id="PlasmoDB:PBANKA_0304000"/>
<dbReference type="SUPFAM" id="SSF56796">
    <property type="entry name" value="Dehydroquinate synthase-like"/>
    <property type="match status" value="1"/>
</dbReference>
<proteinExistence type="predicted"/>
<keyword evidence="3" id="KW-0808">Transferase</keyword>
<dbReference type="Proteomes" id="UP000220214">
    <property type="component" value="Chromosome 3"/>
</dbReference>
<feature type="transmembrane region" description="Helical" evidence="1">
    <location>
        <begin position="1025"/>
        <end position="1051"/>
    </location>
</feature>
<dbReference type="GO" id="GO:0004765">
    <property type="term" value="F:shikimate kinase activity"/>
    <property type="evidence" value="ECO:0007669"/>
    <property type="project" value="UniProtKB-EC"/>
</dbReference>
<dbReference type="EC" id="4.2.1.10" evidence="3"/>
<reference evidence="3 4" key="1">
    <citation type="submission" date="2016-05" db="EMBL/GenBank/DDBJ databases">
        <authorList>
            <consortium name="Pathogen Informatics"/>
        </authorList>
    </citation>
    <scope>NUCLEOTIDE SEQUENCE [LARGE SCALE GENOMIC DNA]</scope>
    <source>
        <strain evidence="3 4">NK65e</strain>
    </source>
</reference>
<gene>
    <name evidence="3" type="primary">AROM</name>
    <name evidence="3" type="ORF">PBNK65E_000035700</name>
</gene>
<dbReference type="EC" id="1.1.1.25" evidence="3"/>
<evidence type="ECO:0000256" key="1">
    <source>
        <dbReference type="SAM" id="Phobius"/>
    </source>
</evidence>
<dbReference type="PANTHER" id="PTHR21090">
    <property type="entry name" value="AROM/DEHYDROQUINATE SYNTHASE"/>
    <property type="match status" value="1"/>
</dbReference>
<dbReference type="PANTHER" id="PTHR21090:SF5">
    <property type="entry name" value="PENTAFUNCTIONAL AROM POLYPEPTIDE"/>
    <property type="match status" value="1"/>
</dbReference>
<dbReference type="GO" id="GO:0003856">
    <property type="term" value="F:3-dehydroquinate synthase activity"/>
    <property type="evidence" value="ECO:0007669"/>
    <property type="project" value="UniProtKB-EC"/>
</dbReference>